<evidence type="ECO:0000313" key="1">
    <source>
        <dbReference type="EnsemblMetazoa" id="AATE015685-PA.1"/>
    </source>
</evidence>
<sequence>LHAHQEVCLILAGLPVDIEKQLAMISTSLSTATGYDIRIRALESNAKVDDATNLYLYAIDRKTNGLVEMSELQRSLSRLDMSNLKPNLPIIELTELAVNSIESHPFDAGMKGIELATVVIGGLIFAGGTATALCIACARYRRLV</sequence>
<accession>A0A182JCU4</accession>
<protein>
    <submittedName>
        <fullName evidence="1">Uncharacterized protein</fullName>
    </submittedName>
</protein>
<dbReference type="VEuPathDB" id="VectorBase:AATE015685"/>
<reference evidence="1" key="1">
    <citation type="submission" date="2022-08" db="UniProtKB">
        <authorList>
            <consortium name="EnsemblMetazoa"/>
        </authorList>
    </citation>
    <scope>IDENTIFICATION</scope>
    <source>
        <strain evidence="1">EBRO</strain>
    </source>
</reference>
<dbReference type="STRING" id="41427.A0A182JCU4"/>
<dbReference type="EnsemblMetazoa" id="AATE015685-RA">
    <property type="protein sequence ID" value="AATE015685-PA.1"/>
    <property type="gene ID" value="AATE015685"/>
</dbReference>
<organism evidence="1">
    <name type="scientific">Anopheles atroparvus</name>
    <name type="common">European mosquito</name>
    <dbReference type="NCBI Taxonomy" id="41427"/>
    <lineage>
        <taxon>Eukaryota</taxon>
        <taxon>Metazoa</taxon>
        <taxon>Ecdysozoa</taxon>
        <taxon>Arthropoda</taxon>
        <taxon>Hexapoda</taxon>
        <taxon>Insecta</taxon>
        <taxon>Pterygota</taxon>
        <taxon>Neoptera</taxon>
        <taxon>Endopterygota</taxon>
        <taxon>Diptera</taxon>
        <taxon>Nematocera</taxon>
        <taxon>Culicoidea</taxon>
        <taxon>Culicidae</taxon>
        <taxon>Anophelinae</taxon>
        <taxon>Anopheles</taxon>
    </lineage>
</organism>
<proteinExistence type="predicted"/>
<dbReference type="AlphaFoldDB" id="A0A182JCU4"/>
<name>A0A182JCU4_ANOAO</name>